<evidence type="ECO:0000313" key="2">
    <source>
        <dbReference type="EMBL" id="APG45614.1"/>
    </source>
</evidence>
<protein>
    <submittedName>
        <fullName evidence="2">Uncharacterized protein</fullName>
    </submittedName>
</protein>
<evidence type="ECO:0000256" key="1">
    <source>
        <dbReference type="SAM" id="MobiDB-lite"/>
    </source>
</evidence>
<accession>A0A1L3I0H2</accession>
<dbReference type="Proteomes" id="UP000183859">
    <property type="component" value="Chromosome"/>
</dbReference>
<dbReference type="STRING" id="1844006.PhaeoP97_00159"/>
<keyword evidence="3" id="KW-1185">Reference proteome</keyword>
<dbReference type="EMBL" id="CP016364">
    <property type="protein sequence ID" value="APG45614.1"/>
    <property type="molecule type" value="Genomic_DNA"/>
</dbReference>
<evidence type="ECO:0000313" key="3">
    <source>
        <dbReference type="Proteomes" id="UP000183859"/>
    </source>
</evidence>
<name>A0A1L3I0H2_9RHOB</name>
<sequence>MVHLQNRHHGKGHGILPFLYWGRPHLRSGAKTKSTAVSVTRPSMMRQRPKFGSRFGTQTGRVRLKLGRRRRSSVRWLGDQRRSRSNRHTVQRRYHEGAAGDAKTPKGRITISLSNPGQPGTSDPALEFDLISTGRAKRIDFTLSSAALSVLSPTRQVVARLERADGWLIARGSTTLPTGSPIHITLNKVMY</sequence>
<feature type="compositionally biased region" description="Basic residues" evidence="1">
    <location>
        <begin position="83"/>
        <end position="92"/>
    </location>
</feature>
<proteinExistence type="predicted"/>
<dbReference type="AlphaFoldDB" id="A0A1L3I0H2"/>
<organism evidence="2 3">
    <name type="scientific">Phaeobacter porticola</name>
    <dbReference type="NCBI Taxonomy" id="1844006"/>
    <lineage>
        <taxon>Bacteria</taxon>
        <taxon>Pseudomonadati</taxon>
        <taxon>Pseudomonadota</taxon>
        <taxon>Alphaproteobacteria</taxon>
        <taxon>Rhodobacterales</taxon>
        <taxon>Roseobacteraceae</taxon>
        <taxon>Phaeobacter</taxon>
    </lineage>
</organism>
<dbReference type="KEGG" id="php:PhaeoP97_00159"/>
<gene>
    <name evidence="2" type="ORF">PhaeoP97_00159</name>
</gene>
<feature type="region of interest" description="Disordered" evidence="1">
    <location>
        <begin position="76"/>
        <end position="107"/>
    </location>
</feature>
<reference evidence="3" key="1">
    <citation type="submission" date="2016-07" db="EMBL/GenBank/DDBJ databases">
        <title>Phaeobacter portensis sp. nov., a tropodithietic acid producing bacterium isolated from a German harbor.</title>
        <authorList>
            <person name="Freese H.M."/>
            <person name="Bunk B."/>
            <person name="Breider S."/>
            <person name="Brinkhoff T."/>
        </authorList>
    </citation>
    <scope>NUCLEOTIDE SEQUENCE [LARGE SCALE GENOMIC DNA]</scope>
    <source>
        <strain evidence="3">P97</strain>
    </source>
</reference>